<keyword evidence="4" id="KW-0597">Phosphoprotein</keyword>
<evidence type="ECO:0000256" key="1">
    <source>
        <dbReference type="ARBA" id="ARBA00000085"/>
    </source>
</evidence>
<evidence type="ECO:0000256" key="8">
    <source>
        <dbReference type="ARBA" id="ARBA00022989"/>
    </source>
</evidence>
<dbReference type="InterPro" id="IPR036097">
    <property type="entry name" value="HisK_dim/P_sf"/>
</dbReference>
<comment type="catalytic activity">
    <reaction evidence="1">
        <text>ATP + protein L-histidine = ADP + protein N-phospho-L-histidine.</text>
        <dbReference type="EC" id="2.7.13.3"/>
    </reaction>
</comment>
<dbReference type="CDD" id="cd00082">
    <property type="entry name" value="HisKA"/>
    <property type="match status" value="1"/>
</dbReference>
<dbReference type="SUPFAM" id="SSF55874">
    <property type="entry name" value="ATPase domain of HSP90 chaperone/DNA topoisomerase II/histidine kinase"/>
    <property type="match status" value="1"/>
</dbReference>
<dbReference type="EC" id="2.7.13.3" evidence="3"/>
<evidence type="ECO:0000256" key="3">
    <source>
        <dbReference type="ARBA" id="ARBA00012438"/>
    </source>
</evidence>
<keyword evidence="5" id="KW-0808">Transferase</keyword>
<protein>
    <recommendedName>
        <fullName evidence="3">histidine kinase</fullName>
        <ecNumber evidence="3">2.7.13.3</ecNumber>
    </recommendedName>
</protein>
<evidence type="ECO:0000256" key="9">
    <source>
        <dbReference type="ARBA" id="ARBA00023136"/>
    </source>
</evidence>
<evidence type="ECO:0000256" key="4">
    <source>
        <dbReference type="ARBA" id="ARBA00022553"/>
    </source>
</evidence>
<dbReference type="SUPFAM" id="SSF47384">
    <property type="entry name" value="Homodimeric domain of signal transducing histidine kinase"/>
    <property type="match status" value="1"/>
</dbReference>
<keyword evidence="6 10" id="KW-0812">Transmembrane</keyword>
<keyword evidence="13" id="KW-1185">Reference proteome</keyword>
<dbReference type="InterPro" id="IPR003594">
    <property type="entry name" value="HATPase_dom"/>
</dbReference>
<dbReference type="PRINTS" id="PR00344">
    <property type="entry name" value="BCTRLSENSOR"/>
</dbReference>
<dbReference type="EMBL" id="BSNS01000011">
    <property type="protein sequence ID" value="GLQ55503.1"/>
    <property type="molecule type" value="Genomic_DNA"/>
</dbReference>
<dbReference type="InterPro" id="IPR036890">
    <property type="entry name" value="HATPase_C_sf"/>
</dbReference>
<dbReference type="InterPro" id="IPR005467">
    <property type="entry name" value="His_kinase_dom"/>
</dbReference>
<evidence type="ECO:0000256" key="5">
    <source>
        <dbReference type="ARBA" id="ARBA00022679"/>
    </source>
</evidence>
<evidence type="ECO:0000313" key="13">
    <source>
        <dbReference type="Proteomes" id="UP001156691"/>
    </source>
</evidence>
<comment type="caution">
    <text evidence="12">The sequence shown here is derived from an EMBL/GenBank/DDBJ whole genome shotgun (WGS) entry which is preliminary data.</text>
</comment>
<sequence>MILRSLSWRMVALAASWTVIAVLLAALVLQELFSANVDRTLRTDMQASLNRLIAALQPAYEVPAIDRPLPDPLYSTPFSGRYWQIEATDNGQITRSRSLWDQVLATPRPRVADGEVFTRATGPEGQVLALLTRQVAVEVDDGTRGFVITIAEDRRVVDQARVSFRRDMIITLAALGLVIVLAAYLQVKFGLLPLVSIRKEIEAVRRGDQERIGGPYPDELLSLVEEVNDLLSIHEKANEHARSRASDLAHGLKTPLAALQQMAERLREKGQASEAGLIEEVVREMQERVDYQLRLASLRIRSTSHVASASLNAALIRTLMVLKKTARGEDLHWVVELGEDCAIDIHRQDLLELVGIITENAAKWATTSVRINTTTADGYAMVTIADDGPGIAPAQMTELGQRGKRLDETRSGTGLGLAIAAEIVRLNRGEMSFGESRMGGLEVVLKLPLAKTD</sequence>
<keyword evidence="9 10" id="KW-0472">Membrane</keyword>
<dbReference type="InterPro" id="IPR003661">
    <property type="entry name" value="HisK_dim/P_dom"/>
</dbReference>
<name>A0ABQ5W6I0_9HYPH</name>
<evidence type="ECO:0000259" key="11">
    <source>
        <dbReference type="PROSITE" id="PS50109"/>
    </source>
</evidence>
<dbReference type="PANTHER" id="PTHR45436">
    <property type="entry name" value="SENSOR HISTIDINE KINASE YKOH"/>
    <property type="match status" value="1"/>
</dbReference>
<evidence type="ECO:0000256" key="10">
    <source>
        <dbReference type="SAM" id="Phobius"/>
    </source>
</evidence>
<feature type="domain" description="Histidine kinase" evidence="11">
    <location>
        <begin position="247"/>
        <end position="451"/>
    </location>
</feature>
<proteinExistence type="predicted"/>
<dbReference type="Gene3D" id="3.30.565.10">
    <property type="entry name" value="Histidine kinase-like ATPase, C-terminal domain"/>
    <property type="match status" value="1"/>
</dbReference>
<accession>A0ABQ5W6I0</accession>
<dbReference type="Gene3D" id="1.10.287.130">
    <property type="match status" value="1"/>
</dbReference>
<evidence type="ECO:0000313" key="12">
    <source>
        <dbReference type="EMBL" id="GLQ55503.1"/>
    </source>
</evidence>
<dbReference type="PANTHER" id="PTHR45436:SF5">
    <property type="entry name" value="SENSOR HISTIDINE KINASE TRCS"/>
    <property type="match status" value="1"/>
</dbReference>
<keyword evidence="8 10" id="KW-1133">Transmembrane helix</keyword>
<dbReference type="InterPro" id="IPR050428">
    <property type="entry name" value="TCS_sensor_his_kinase"/>
</dbReference>
<gene>
    <name evidence="12" type="ORF">GCM10010862_27620</name>
</gene>
<evidence type="ECO:0000256" key="7">
    <source>
        <dbReference type="ARBA" id="ARBA00022777"/>
    </source>
</evidence>
<comment type="subcellular location">
    <subcellularLocation>
        <location evidence="2">Membrane</location>
    </subcellularLocation>
</comment>
<reference evidence="13" key="1">
    <citation type="journal article" date="2019" name="Int. J. Syst. Evol. Microbiol.">
        <title>The Global Catalogue of Microorganisms (GCM) 10K type strain sequencing project: providing services to taxonomists for standard genome sequencing and annotation.</title>
        <authorList>
            <consortium name="The Broad Institute Genomics Platform"/>
            <consortium name="The Broad Institute Genome Sequencing Center for Infectious Disease"/>
            <person name="Wu L."/>
            <person name="Ma J."/>
        </authorList>
    </citation>
    <scope>NUCLEOTIDE SEQUENCE [LARGE SCALE GENOMIC DNA]</scope>
    <source>
        <strain evidence="13">NBRC 112416</strain>
    </source>
</reference>
<feature type="transmembrane region" description="Helical" evidence="10">
    <location>
        <begin position="168"/>
        <end position="187"/>
    </location>
</feature>
<organism evidence="12 13">
    <name type="scientific">Devosia nitrariae</name>
    <dbReference type="NCBI Taxonomy" id="2071872"/>
    <lineage>
        <taxon>Bacteria</taxon>
        <taxon>Pseudomonadati</taxon>
        <taxon>Pseudomonadota</taxon>
        <taxon>Alphaproteobacteria</taxon>
        <taxon>Hyphomicrobiales</taxon>
        <taxon>Devosiaceae</taxon>
        <taxon>Devosia</taxon>
    </lineage>
</organism>
<dbReference type="SMART" id="SM00387">
    <property type="entry name" value="HATPase_c"/>
    <property type="match status" value="1"/>
</dbReference>
<dbReference type="InterPro" id="IPR004358">
    <property type="entry name" value="Sig_transdc_His_kin-like_C"/>
</dbReference>
<dbReference type="PROSITE" id="PS50109">
    <property type="entry name" value="HIS_KIN"/>
    <property type="match status" value="1"/>
</dbReference>
<evidence type="ECO:0000256" key="6">
    <source>
        <dbReference type="ARBA" id="ARBA00022692"/>
    </source>
</evidence>
<keyword evidence="7" id="KW-0418">Kinase</keyword>
<evidence type="ECO:0000256" key="2">
    <source>
        <dbReference type="ARBA" id="ARBA00004370"/>
    </source>
</evidence>
<dbReference type="Proteomes" id="UP001156691">
    <property type="component" value="Unassembled WGS sequence"/>
</dbReference>
<dbReference type="Pfam" id="PF02518">
    <property type="entry name" value="HATPase_c"/>
    <property type="match status" value="1"/>
</dbReference>